<accession>A0A386UJS0</accession>
<sequence>MDEQNVGAFESALPKCLARITAEARITGVSAPHPGPYLCRDGCNARLLRTHHYGPAGPFSRQRHRQVCPVADIALESAAAAQPPLWLRLLRGARPPRHHKRDAVMIGIHNPAATVSAGSCSDPAMGPSAASFMRGWPPSIMPLFAAGRARSGRQAAALLRHQRVKSCTASAGRLNRQNTRESLLPHTDIKTPQTHRNPICDACGNGE</sequence>
<reference evidence="3" key="1">
    <citation type="submission" date="2018-07" db="EMBL/GenBank/DDBJ databases">
        <title>Genome Structure of the Opportunistic Pathogen Paracoccus yeei (Alphaproteobacteria) and Identification of Putative Virulence Factors.</title>
        <authorList>
            <person name="Lasek R."/>
            <person name="Szuplewska M."/>
            <person name="Mitura M."/>
            <person name="Decewicz P."/>
            <person name="Chmielowska C."/>
            <person name="Pawlot A."/>
            <person name="Sentkowska D."/>
            <person name="Czarnecki J."/>
            <person name="Bartosik D."/>
        </authorList>
    </citation>
    <scope>NUCLEOTIDE SEQUENCE [LARGE SCALE GENOMIC DNA]</scope>
    <source>
        <strain evidence="3">CCUG 32053</strain>
    </source>
</reference>
<gene>
    <name evidence="2" type="ORF">PY32053_01295</name>
</gene>
<organism evidence="2 3">
    <name type="scientific">Paracoccus yeei</name>
    <dbReference type="NCBI Taxonomy" id="147645"/>
    <lineage>
        <taxon>Bacteria</taxon>
        <taxon>Pseudomonadati</taxon>
        <taxon>Pseudomonadota</taxon>
        <taxon>Alphaproteobacteria</taxon>
        <taxon>Rhodobacterales</taxon>
        <taxon>Paracoccaceae</taxon>
        <taxon>Paracoccus</taxon>
    </lineage>
</organism>
<proteinExistence type="predicted"/>
<evidence type="ECO:0000313" key="2">
    <source>
        <dbReference type="EMBL" id="AYF00933.1"/>
    </source>
</evidence>
<feature type="region of interest" description="Disordered" evidence="1">
    <location>
        <begin position="169"/>
        <end position="196"/>
    </location>
</feature>
<evidence type="ECO:0000313" key="3">
    <source>
        <dbReference type="Proteomes" id="UP000272010"/>
    </source>
</evidence>
<name>A0A386UJS0_9RHOB</name>
<dbReference type="AlphaFoldDB" id="A0A386UJS0"/>
<feature type="compositionally biased region" description="Polar residues" evidence="1">
    <location>
        <begin position="169"/>
        <end position="181"/>
    </location>
</feature>
<dbReference type="Proteomes" id="UP000272010">
    <property type="component" value="Chromosome"/>
</dbReference>
<protein>
    <submittedName>
        <fullName evidence="2">Uncharacterized protein</fullName>
    </submittedName>
</protein>
<dbReference type="EMBL" id="CP031078">
    <property type="protein sequence ID" value="AYF00933.1"/>
    <property type="molecule type" value="Genomic_DNA"/>
</dbReference>
<evidence type="ECO:0000256" key="1">
    <source>
        <dbReference type="SAM" id="MobiDB-lite"/>
    </source>
</evidence>